<dbReference type="SUPFAM" id="SSF46785">
    <property type="entry name" value="Winged helix' DNA-binding domain"/>
    <property type="match status" value="1"/>
</dbReference>
<dbReference type="InterPro" id="IPR051011">
    <property type="entry name" value="Metal_resp_trans_reg"/>
</dbReference>
<feature type="domain" description="HTH arsR-type" evidence="4">
    <location>
        <begin position="1"/>
        <end position="101"/>
    </location>
</feature>
<evidence type="ECO:0000313" key="6">
    <source>
        <dbReference type="Proteomes" id="UP000664701"/>
    </source>
</evidence>
<keyword evidence="3" id="KW-0804">Transcription</keyword>
<keyword evidence="1" id="KW-0805">Transcription regulation</keyword>
<dbReference type="InterPro" id="IPR001845">
    <property type="entry name" value="HTH_ArsR_DNA-bd_dom"/>
</dbReference>
<dbReference type="Gene3D" id="1.10.10.10">
    <property type="entry name" value="Winged helix-like DNA-binding domain superfamily/Winged helix DNA-binding domain"/>
    <property type="match status" value="1"/>
</dbReference>
<dbReference type="PROSITE" id="PS50987">
    <property type="entry name" value="HTH_ARSR_2"/>
    <property type="match status" value="1"/>
</dbReference>
<sequence length="302" mass="34742">MELDLSKESRLVFQALASETRLKIIRFLGNQKKSIGDIADYLKISKAITTRHIQQMEDCGLLGSERGINEHRNKKIVYLKVDNIHIKFPKKVYSEFQLHSTDLKIGHFTDFSVKPTCGLATVKEIVGKSDEPKYFLDTNRVDAALLWFSEGFVEYKIPNLLRDNEVPEMLEISFEIASEFPISNNIWPSDISIFINDIKVATYTVPGNFSDTRGRYTPRWWNDHFSQYGLLKHIRINKLDTGIDGEKYSTVTIDSLKLHDHPLMKLRFEIEEDAKNKGGLTLFGQGFGNHDQNILINTYYSS</sequence>
<reference evidence="5 6" key="1">
    <citation type="submission" date="2024-03" db="EMBL/GenBank/DDBJ databases">
        <title>The Genome Sequence of Enterococcus sp. DIV2402.</title>
        <authorList>
            <consortium name="The Broad Institute Genomics Platform"/>
            <consortium name="The Broad Institute Microbial Omics Core"/>
            <consortium name="The Broad Institute Genomic Center for Infectious Diseases"/>
            <person name="Earl A."/>
            <person name="Manson A."/>
            <person name="Gilmore M."/>
            <person name="Schwartman J."/>
            <person name="Shea T."/>
            <person name="Abouelleil A."/>
            <person name="Cao P."/>
            <person name="Chapman S."/>
            <person name="Cusick C."/>
            <person name="Young S."/>
            <person name="Neafsey D."/>
            <person name="Nusbaum C."/>
            <person name="Birren B."/>
        </authorList>
    </citation>
    <scope>NUCLEOTIDE SEQUENCE [LARGE SCALE GENOMIC DNA]</scope>
    <source>
        <strain evidence="5 6">DIV2402</strain>
    </source>
</reference>
<dbReference type="RefSeq" id="WP_207942248.1">
    <property type="nucleotide sequence ID" value="NZ_CP147251.1"/>
</dbReference>
<evidence type="ECO:0000256" key="1">
    <source>
        <dbReference type="ARBA" id="ARBA00023015"/>
    </source>
</evidence>
<name>A0ABZ2SJL3_9ENTE</name>
<evidence type="ECO:0000256" key="2">
    <source>
        <dbReference type="ARBA" id="ARBA00023125"/>
    </source>
</evidence>
<dbReference type="PANTHER" id="PTHR43132">
    <property type="entry name" value="ARSENICAL RESISTANCE OPERON REPRESSOR ARSR-RELATED"/>
    <property type="match status" value="1"/>
</dbReference>
<proteinExistence type="predicted"/>
<evidence type="ECO:0000256" key="3">
    <source>
        <dbReference type="ARBA" id="ARBA00023163"/>
    </source>
</evidence>
<protein>
    <recommendedName>
        <fullName evidence="4">HTH arsR-type domain-containing protein</fullName>
    </recommendedName>
</protein>
<dbReference type="InterPro" id="IPR011991">
    <property type="entry name" value="ArsR-like_HTH"/>
</dbReference>
<dbReference type="Pfam" id="PF01022">
    <property type="entry name" value="HTH_5"/>
    <property type="match status" value="1"/>
</dbReference>
<dbReference type="Proteomes" id="UP000664701">
    <property type="component" value="Chromosome"/>
</dbReference>
<dbReference type="PANTHER" id="PTHR43132:SF2">
    <property type="entry name" value="ARSENICAL RESISTANCE OPERON REPRESSOR ARSR-RELATED"/>
    <property type="match status" value="1"/>
</dbReference>
<accession>A0ABZ2SJL3</accession>
<evidence type="ECO:0000313" key="5">
    <source>
        <dbReference type="EMBL" id="WYJ76043.1"/>
    </source>
</evidence>
<gene>
    <name evidence="5" type="ORF">DOK78_000660</name>
</gene>
<dbReference type="CDD" id="cd00090">
    <property type="entry name" value="HTH_ARSR"/>
    <property type="match status" value="1"/>
</dbReference>
<dbReference type="InterPro" id="IPR036390">
    <property type="entry name" value="WH_DNA-bd_sf"/>
</dbReference>
<organism evidence="5 6">
    <name type="scientific">Candidatus Enterococcus lowellii</name>
    <dbReference type="NCBI Taxonomy" id="2230877"/>
    <lineage>
        <taxon>Bacteria</taxon>
        <taxon>Bacillati</taxon>
        <taxon>Bacillota</taxon>
        <taxon>Bacilli</taxon>
        <taxon>Lactobacillales</taxon>
        <taxon>Enterococcaceae</taxon>
        <taxon>Enterococcus</taxon>
    </lineage>
</organism>
<dbReference type="EMBL" id="CP147251">
    <property type="protein sequence ID" value="WYJ76043.1"/>
    <property type="molecule type" value="Genomic_DNA"/>
</dbReference>
<dbReference type="SMART" id="SM00418">
    <property type="entry name" value="HTH_ARSR"/>
    <property type="match status" value="1"/>
</dbReference>
<keyword evidence="6" id="KW-1185">Reference proteome</keyword>
<dbReference type="InterPro" id="IPR036388">
    <property type="entry name" value="WH-like_DNA-bd_sf"/>
</dbReference>
<evidence type="ECO:0000259" key="4">
    <source>
        <dbReference type="PROSITE" id="PS50987"/>
    </source>
</evidence>
<keyword evidence="2" id="KW-0238">DNA-binding</keyword>